<evidence type="ECO:0000256" key="1">
    <source>
        <dbReference type="SAM" id="MobiDB-lite"/>
    </source>
</evidence>
<keyword evidence="3" id="KW-1185">Reference proteome</keyword>
<dbReference type="EMBL" id="JAUEPU010000019">
    <property type="protein sequence ID" value="KAK0494808.1"/>
    <property type="molecule type" value="Genomic_DNA"/>
</dbReference>
<sequence length="249" mass="26943">MQRVTFVPMAQNCPSVAELLDGVKSLTRKSDGGTFQTAWSDSFPDAFHCCEQGGFIYVDFPVPSKVTRAWITRAPKGQTMNQRTVGPNASIDLNNPGIVMDKVILAANFHTHPLSTDVGGGQEPSRADMDNAYVRGVPGIVVSRRGVYSYGPERRTSVSNPKGYPGPVTPPAIPGWVLARRADPDRTDCPPWTVEKQWPEGTGRATADAFVENEATDDKGGEPDVIYVEWSNEGVVYGKPLAESCGADE</sequence>
<reference evidence="2" key="1">
    <citation type="submission" date="2023-06" db="EMBL/GenBank/DDBJ databases">
        <authorList>
            <consortium name="Lawrence Berkeley National Laboratory"/>
            <person name="Ahrendt S."/>
            <person name="Sahu N."/>
            <person name="Indic B."/>
            <person name="Wong-Bajracharya J."/>
            <person name="Merenyi Z."/>
            <person name="Ke H.-M."/>
            <person name="Monk M."/>
            <person name="Kocsube S."/>
            <person name="Drula E."/>
            <person name="Lipzen A."/>
            <person name="Balint B."/>
            <person name="Henrissat B."/>
            <person name="Andreopoulos B."/>
            <person name="Martin F.M."/>
            <person name="Harder C.B."/>
            <person name="Rigling D."/>
            <person name="Ford K.L."/>
            <person name="Foster G.D."/>
            <person name="Pangilinan J."/>
            <person name="Papanicolaou A."/>
            <person name="Barry K."/>
            <person name="LaButti K."/>
            <person name="Viragh M."/>
            <person name="Koriabine M."/>
            <person name="Yan M."/>
            <person name="Riley R."/>
            <person name="Champramary S."/>
            <person name="Plett K.L."/>
            <person name="Tsai I.J."/>
            <person name="Slot J."/>
            <person name="Sipos G."/>
            <person name="Plett J."/>
            <person name="Nagy L.G."/>
            <person name="Grigoriev I.V."/>
        </authorList>
    </citation>
    <scope>NUCLEOTIDE SEQUENCE</scope>
    <source>
        <strain evidence="2">HWK02</strain>
    </source>
</reference>
<dbReference type="Proteomes" id="UP001175228">
    <property type="component" value="Unassembled WGS sequence"/>
</dbReference>
<comment type="caution">
    <text evidence="2">The sequence shown here is derived from an EMBL/GenBank/DDBJ whole genome shotgun (WGS) entry which is preliminary data.</text>
</comment>
<evidence type="ECO:0000313" key="3">
    <source>
        <dbReference type="Proteomes" id="UP001175228"/>
    </source>
</evidence>
<organism evidence="2 3">
    <name type="scientific">Armillaria luteobubalina</name>
    <dbReference type="NCBI Taxonomy" id="153913"/>
    <lineage>
        <taxon>Eukaryota</taxon>
        <taxon>Fungi</taxon>
        <taxon>Dikarya</taxon>
        <taxon>Basidiomycota</taxon>
        <taxon>Agaricomycotina</taxon>
        <taxon>Agaricomycetes</taxon>
        <taxon>Agaricomycetidae</taxon>
        <taxon>Agaricales</taxon>
        <taxon>Marasmiineae</taxon>
        <taxon>Physalacriaceae</taxon>
        <taxon>Armillaria</taxon>
    </lineage>
</organism>
<evidence type="ECO:0000313" key="2">
    <source>
        <dbReference type="EMBL" id="KAK0494808.1"/>
    </source>
</evidence>
<name>A0AA39Q226_9AGAR</name>
<dbReference type="AlphaFoldDB" id="A0AA39Q226"/>
<feature type="region of interest" description="Disordered" evidence="1">
    <location>
        <begin position="184"/>
        <end position="203"/>
    </location>
</feature>
<proteinExistence type="predicted"/>
<protein>
    <submittedName>
        <fullName evidence="2">Uncharacterized protein</fullName>
    </submittedName>
</protein>
<accession>A0AA39Q226</accession>
<gene>
    <name evidence="2" type="ORF">EDD18DRAFT_1172471</name>
</gene>